<evidence type="ECO:0000313" key="4">
    <source>
        <dbReference type="EMBL" id="MFD2217101.1"/>
    </source>
</evidence>
<protein>
    <submittedName>
        <fullName evidence="4">Hsp20 family protein</fullName>
    </submittedName>
</protein>
<evidence type="ECO:0000259" key="3">
    <source>
        <dbReference type="PROSITE" id="PS01031"/>
    </source>
</evidence>
<reference evidence="5" key="1">
    <citation type="journal article" date="2019" name="Int. J. Syst. Evol. Microbiol.">
        <title>The Global Catalogue of Microorganisms (GCM) 10K type strain sequencing project: providing services to taxonomists for standard genome sequencing and annotation.</title>
        <authorList>
            <consortium name="The Broad Institute Genomics Platform"/>
            <consortium name="The Broad Institute Genome Sequencing Center for Infectious Disease"/>
            <person name="Wu L."/>
            <person name="Ma J."/>
        </authorList>
    </citation>
    <scope>NUCLEOTIDE SEQUENCE [LARGE SCALE GENOMIC DNA]</scope>
    <source>
        <strain evidence="5">CGMCC 1.15474</strain>
    </source>
</reference>
<dbReference type="EMBL" id="JBHUIK010000013">
    <property type="protein sequence ID" value="MFD2217101.1"/>
    <property type="molecule type" value="Genomic_DNA"/>
</dbReference>
<evidence type="ECO:0000313" key="5">
    <source>
        <dbReference type="Proteomes" id="UP001597318"/>
    </source>
</evidence>
<dbReference type="InterPro" id="IPR002068">
    <property type="entry name" value="A-crystallin/Hsp20_dom"/>
</dbReference>
<evidence type="ECO:0000256" key="1">
    <source>
        <dbReference type="PROSITE-ProRule" id="PRU00285"/>
    </source>
</evidence>
<name>A0ABW5C7M0_9BACI</name>
<dbReference type="RefSeq" id="WP_247339554.1">
    <property type="nucleotide sequence ID" value="NZ_CP095550.1"/>
</dbReference>
<evidence type="ECO:0000256" key="2">
    <source>
        <dbReference type="RuleBase" id="RU003616"/>
    </source>
</evidence>
<dbReference type="InterPro" id="IPR008978">
    <property type="entry name" value="HSP20-like_chaperone"/>
</dbReference>
<dbReference type="Proteomes" id="UP001597318">
    <property type="component" value="Unassembled WGS sequence"/>
</dbReference>
<proteinExistence type="inferred from homology"/>
<dbReference type="SUPFAM" id="SSF49764">
    <property type="entry name" value="HSP20-like chaperones"/>
    <property type="match status" value="1"/>
</dbReference>
<dbReference type="Pfam" id="PF00011">
    <property type="entry name" value="HSP20"/>
    <property type="match status" value="1"/>
</dbReference>
<organism evidence="4 5">
    <name type="scientific">Metabacillus endolithicus</name>
    <dbReference type="NCBI Taxonomy" id="1535204"/>
    <lineage>
        <taxon>Bacteria</taxon>
        <taxon>Bacillati</taxon>
        <taxon>Bacillota</taxon>
        <taxon>Bacilli</taxon>
        <taxon>Bacillales</taxon>
        <taxon>Bacillaceae</taxon>
        <taxon>Metabacillus</taxon>
    </lineage>
</organism>
<dbReference type="PROSITE" id="PS01031">
    <property type="entry name" value="SHSP"/>
    <property type="match status" value="1"/>
</dbReference>
<sequence>MHNPMGFFNQKNNFPFQAMPQSQFGPENLLELKKMVKQYHSILNDDFWSNIHGLGTSKRKEIQLIPVEIWESEYSIYLSIICPGLKELNHAKVFFQNDQVLTLKIKHQSVKPAGANTLLSSDLPQTTYEREIFLPKSVMTSNYSSSYEDGILTYVLKKAEDHETDLDIPFDF</sequence>
<gene>
    <name evidence="4" type="ORF">ACFSKK_25960</name>
</gene>
<comment type="similarity">
    <text evidence="1 2">Belongs to the small heat shock protein (HSP20) family.</text>
</comment>
<accession>A0ABW5C7M0</accession>
<dbReference type="CDD" id="cd00298">
    <property type="entry name" value="ACD_sHsps_p23-like"/>
    <property type="match status" value="1"/>
</dbReference>
<keyword evidence="5" id="KW-1185">Reference proteome</keyword>
<dbReference type="Gene3D" id="2.60.40.790">
    <property type="match status" value="1"/>
</dbReference>
<feature type="domain" description="SHSP" evidence="3">
    <location>
        <begin position="58"/>
        <end position="172"/>
    </location>
</feature>
<comment type="caution">
    <text evidence="4">The sequence shown here is derived from an EMBL/GenBank/DDBJ whole genome shotgun (WGS) entry which is preliminary data.</text>
</comment>